<evidence type="ECO:0000313" key="1">
    <source>
        <dbReference type="EMBL" id="KRM72076.1"/>
    </source>
</evidence>
<dbReference type="AlphaFoldDB" id="A0A0R2B8Z4"/>
<gene>
    <name evidence="1" type="ORF">FC34_GL001060</name>
</gene>
<comment type="caution">
    <text evidence="1">The sequence shown here is derived from an EMBL/GenBank/DDBJ whole genome shotgun (WGS) entry which is preliminary data.</text>
</comment>
<reference evidence="1 2" key="1">
    <citation type="journal article" date="2015" name="Genome Announc.">
        <title>Expanding the biotechnology potential of lactobacilli through comparative genomics of 213 strains and associated genera.</title>
        <authorList>
            <person name="Sun Z."/>
            <person name="Harris H.M."/>
            <person name="McCann A."/>
            <person name="Guo C."/>
            <person name="Argimon S."/>
            <person name="Zhang W."/>
            <person name="Yang X."/>
            <person name="Jeffery I.B."/>
            <person name="Cooney J.C."/>
            <person name="Kagawa T.F."/>
            <person name="Liu W."/>
            <person name="Song Y."/>
            <person name="Salvetti E."/>
            <person name="Wrobel A."/>
            <person name="Rasinkangas P."/>
            <person name="Parkhill J."/>
            <person name="Rea M.C."/>
            <person name="O'Sullivan O."/>
            <person name="Ritari J."/>
            <person name="Douillard F.P."/>
            <person name="Paul Ross R."/>
            <person name="Yang R."/>
            <person name="Briner A.E."/>
            <person name="Felis G.E."/>
            <person name="de Vos W.M."/>
            <person name="Barrangou R."/>
            <person name="Klaenhammer T.R."/>
            <person name="Caufield P.W."/>
            <person name="Cui Y."/>
            <person name="Zhang H."/>
            <person name="O'Toole P.W."/>
        </authorList>
    </citation>
    <scope>NUCLEOTIDE SEQUENCE [LARGE SCALE GENOMIC DNA]</scope>
    <source>
        <strain evidence="1 2">DSM 23927</strain>
    </source>
</reference>
<dbReference type="EMBL" id="AYZQ01000002">
    <property type="protein sequence ID" value="KRM72076.1"/>
    <property type="molecule type" value="Genomic_DNA"/>
</dbReference>
<sequence length="140" mass="15630">MQLLTLPEIPDPDPLPGLVLNVKVAWLETSPMLFDTEDADDNEWIVGMDAIRRHSPFITDIPETFSVFLKCWFEATLVNDWDGTLPAPDSGFDVQSLKLLCGPCDEKDAVNLYRSMKAERDSTNGQPGIVAFFKETPNGK</sequence>
<evidence type="ECO:0000313" key="2">
    <source>
        <dbReference type="Proteomes" id="UP000051672"/>
    </source>
</evidence>
<accession>A0A0R2B8Z4</accession>
<keyword evidence="2" id="KW-1185">Reference proteome</keyword>
<dbReference type="Proteomes" id="UP000051672">
    <property type="component" value="Unassembled WGS sequence"/>
</dbReference>
<protein>
    <submittedName>
        <fullName evidence="1">Uncharacterized protein</fullName>
    </submittedName>
</protein>
<dbReference type="STRING" id="1423727.FC34_GL001060"/>
<name>A0A0R2B8Z4_9LACO</name>
<dbReference type="PATRIC" id="fig|1423727.3.peg.1070"/>
<organism evidence="1 2">
    <name type="scientific">Lacticaseibacillus brantae DSM 23927</name>
    <dbReference type="NCBI Taxonomy" id="1423727"/>
    <lineage>
        <taxon>Bacteria</taxon>
        <taxon>Bacillati</taxon>
        <taxon>Bacillota</taxon>
        <taxon>Bacilli</taxon>
        <taxon>Lactobacillales</taxon>
        <taxon>Lactobacillaceae</taxon>
        <taxon>Lacticaseibacillus</taxon>
    </lineage>
</organism>
<proteinExistence type="predicted"/>